<evidence type="ECO:0000313" key="6">
    <source>
        <dbReference type="EMBL" id="UXI66025.1"/>
    </source>
</evidence>
<evidence type="ECO:0000259" key="3">
    <source>
        <dbReference type="Pfam" id="PF13817"/>
    </source>
</evidence>
<evidence type="ECO:0000259" key="1">
    <source>
        <dbReference type="Pfam" id="PF03050"/>
    </source>
</evidence>
<organism evidence="7 8">
    <name type="scientific">Tahibacter amnicola</name>
    <dbReference type="NCBI Taxonomy" id="2976241"/>
    <lineage>
        <taxon>Bacteria</taxon>
        <taxon>Pseudomonadati</taxon>
        <taxon>Pseudomonadota</taxon>
        <taxon>Gammaproteobacteria</taxon>
        <taxon>Lysobacterales</taxon>
        <taxon>Rhodanobacteraceae</taxon>
        <taxon>Tahibacter</taxon>
    </lineage>
</organism>
<evidence type="ECO:0000259" key="2">
    <source>
        <dbReference type="Pfam" id="PF13007"/>
    </source>
</evidence>
<evidence type="ECO:0000313" key="8">
    <source>
        <dbReference type="Proteomes" id="UP001064632"/>
    </source>
</evidence>
<dbReference type="RefSeq" id="WP_261692848.1">
    <property type="nucleotide sequence ID" value="NZ_CP104694.1"/>
</dbReference>
<dbReference type="EMBL" id="CP104694">
    <property type="protein sequence ID" value="UXI66025.1"/>
    <property type="molecule type" value="Genomic_DNA"/>
</dbReference>
<protein>
    <submittedName>
        <fullName evidence="7">IS66 family transposase</fullName>
    </submittedName>
</protein>
<feature type="domain" description="Transposase TnpC homeodomain" evidence="2">
    <location>
        <begin position="37"/>
        <end position="95"/>
    </location>
</feature>
<evidence type="ECO:0000313" key="7">
    <source>
        <dbReference type="EMBL" id="UXI66932.1"/>
    </source>
</evidence>
<dbReference type="Pfam" id="PF13007">
    <property type="entry name" value="LZ_Tnp_IS66"/>
    <property type="match status" value="1"/>
</dbReference>
<gene>
    <name evidence="4" type="ORF">N4264_13900</name>
    <name evidence="5" type="ORF">N4264_14515</name>
    <name evidence="6" type="ORF">N4264_14830</name>
    <name evidence="7" type="ORF">N4264_19560</name>
</gene>
<dbReference type="EMBL" id="CP104694">
    <property type="protein sequence ID" value="UXI65969.1"/>
    <property type="molecule type" value="Genomic_DNA"/>
</dbReference>
<dbReference type="Pfam" id="PF13817">
    <property type="entry name" value="DDE_Tnp_IS66_C"/>
    <property type="match status" value="1"/>
</dbReference>
<dbReference type="EMBL" id="CP104694">
    <property type="protein sequence ID" value="UXI65853.1"/>
    <property type="molecule type" value="Genomic_DNA"/>
</dbReference>
<reference evidence="7" key="1">
    <citation type="submission" date="2022-09" db="EMBL/GenBank/DDBJ databases">
        <title>Tahibacter sp. nov., isolated from a fresh water.</title>
        <authorList>
            <person name="Baek J.H."/>
            <person name="Lee J.K."/>
            <person name="Kim J.M."/>
            <person name="Jeon C.O."/>
        </authorList>
    </citation>
    <scope>NUCLEOTIDE SEQUENCE</scope>
    <source>
        <strain evidence="7">W38</strain>
    </source>
</reference>
<sequence>MKRPSPAATLTLSEAAQMSPQQVVDLAGTLTNRIDTLANELDWLKRQIFGQKSERRLIDNPAQMALDAMLIDPAKIASLPASSQVVPAHVRSKPRTDAAQSESVPFFDESRVPMYTVVVTTPRMDALAPDAYEHIGDKESFRVAQQPASFVVIKYVRPVYKQRDTGELLCAPAPSGVLEGSRADVSFCAGLLVNKFRYHLPFYRQHQQLGDAGITVSRPWLNQLSQQICALLYPIYEAQLTSIRDSRVIAMDETPIKAGQAGKGKMKTGYFWPVYGDKDEVCFPFATTRAHTVVAQTLGLHQRDNAVLVSDGYAAYARYAQQTGVTHAQCWAHCRREFFDAQSSDPEGTAQALELIGALYEIEQDIRDRNLAAEDKQNFRATHSKPRIEWFFDWVEQQRRRPDLLPSNPFTKALSYAWERRVALSVYLTDPDVPIDTNHLERSLRPIPMGRRNWLFCWTELGAKHVGIVQSLIVTCQLHGIDPYTYLVDVLQRVGQHPASRVHELTPRLWKQHFADAPLRSILYTLQREGGKYVR</sequence>
<dbReference type="InterPro" id="IPR052344">
    <property type="entry name" value="Transposase-related"/>
</dbReference>
<keyword evidence="8" id="KW-1185">Reference proteome</keyword>
<evidence type="ECO:0000313" key="4">
    <source>
        <dbReference type="EMBL" id="UXI65853.1"/>
    </source>
</evidence>
<proteinExistence type="predicted"/>
<feature type="domain" description="Transposase IS66 C-terminal" evidence="3">
    <location>
        <begin position="471"/>
        <end position="507"/>
    </location>
</feature>
<name>A0ABY6BAV4_9GAMM</name>
<dbReference type="EMBL" id="CP104694">
    <property type="protein sequence ID" value="UXI66932.1"/>
    <property type="molecule type" value="Genomic_DNA"/>
</dbReference>
<feature type="domain" description="Transposase IS66 central" evidence="1">
    <location>
        <begin position="181"/>
        <end position="464"/>
    </location>
</feature>
<dbReference type="Pfam" id="PF03050">
    <property type="entry name" value="DDE_Tnp_IS66"/>
    <property type="match status" value="1"/>
</dbReference>
<accession>A0ABY6BAV4</accession>
<dbReference type="InterPro" id="IPR004291">
    <property type="entry name" value="Transposase_IS66_central"/>
</dbReference>
<evidence type="ECO:0000313" key="5">
    <source>
        <dbReference type="EMBL" id="UXI65969.1"/>
    </source>
</evidence>
<dbReference type="InterPro" id="IPR039552">
    <property type="entry name" value="IS66_C"/>
</dbReference>
<dbReference type="PANTHER" id="PTHR33678">
    <property type="entry name" value="BLL1576 PROTEIN"/>
    <property type="match status" value="1"/>
</dbReference>
<dbReference type="PANTHER" id="PTHR33678:SF1">
    <property type="entry name" value="BLL1576 PROTEIN"/>
    <property type="match status" value="1"/>
</dbReference>
<dbReference type="Proteomes" id="UP001064632">
    <property type="component" value="Chromosome"/>
</dbReference>
<dbReference type="InterPro" id="IPR024463">
    <property type="entry name" value="Transposase_TnpC_homeodom"/>
</dbReference>
<dbReference type="NCBIfam" id="NF033517">
    <property type="entry name" value="transpos_IS66"/>
    <property type="match status" value="1"/>
</dbReference>